<dbReference type="Pfam" id="PF08240">
    <property type="entry name" value="ADH_N"/>
    <property type="match status" value="1"/>
</dbReference>
<dbReference type="SMART" id="SM00829">
    <property type="entry name" value="PKS_ER"/>
    <property type="match status" value="1"/>
</dbReference>
<evidence type="ECO:0000256" key="4">
    <source>
        <dbReference type="ARBA" id="ARBA00022833"/>
    </source>
</evidence>
<dbReference type="PANTHER" id="PTHR42940:SF2">
    <property type="entry name" value="DEHYDROGENASE FAMILY OXIDOREDUCTASE, PUTATIVE (JCVI)-RELATED"/>
    <property type="match status" value="1"/>
</dbReference>
<dbReference type="GO" id="GO:0005737">
    <property type="term" value="C:cytoplasm"/>
    <property type="evidence" value="ECO:0007669"/>
    <property type="project" value="TreeGrafter"/>
</dbReference>
<reference evidence="8 9" key="1">
    <citation type="submission" date="2016-03" db="EMBL/GenBank/DDBJ databases">
        <title>Comparative genomics of Pseudogymnoascus destructans, the fungus causing white-nose syndrome of bats.</title>
        <authorList>
            <person name="Palmer J.M."/>
            <person name="Drees K.P."/>
            <person name="Foster J.T."/>
            <person name="Lindner D.L."/>
        </authorList>
    </citation>
    <scope>NUCLEOTIDE SEQUENCE [LARGE SCALE GENOMIC DNA]</scope>
    <source>
        <strain evidence="8 9">UAMH 10579</strain>
    </source>
</reference>
<dbReference type="SUPFAM" id="SSF50129">
    <property type="entry name" value="GroES-like"/>
    <property type="match status" value="1"/>
</dbReference>
<dbReference type="Gene3D" id="3.90.180.10">
    <property type="entry name" value="Medium-chain alcohol dehydrogenases, catalytic domain"/>
    <property type="match status" value="2"/>
</dbReference>
<dbReference type="Pfam" id="PF00107">
    <property type="entry name" value="ADH_zinc_N"/>
    <property type="match status" value="1"/>
</dbReference>
<dbReference type="SUPFAM" id="SSF51735">
    <property type="entry name" value="NAD(P)-binding Rossmann-fold domains"/>
    <property type="match status" value="1"/>
</dbReference>
<dbReference type="InterPro" id="IPR011032">
    <property type="entry name" value="GroES-like_sf"/>
</dbReference>
<reference evidence="9" key="2">
    <citation type="journal article" date="2018" name="Nat. Commun.">
        <title>Extreme sensitivity to ultraviolet light in the fungal pathogen causing white-nose syndrome of bats.</title>
        <authorList>
            <person name="Palmer J.M."/>
            <person name="Drees K.P."/>
            <person name="Foster J.T."/>
            <person name="Lindner D.L."/>
        </authorList>
    </citation>
    <scope>NUCLEOTIDE SEQUENCE [LARGE SCALE GENOMIC DNA]</scope>
    <source>
        <strain evidence="9">UAMH 10579</strain>
    </source>
</reference>
<dbReference type="Gene3D" id="3.40.50.720">
    <property type="entry name" value="NAD(P)-binding Rossmann-like Domain"/>
    <property type="match status" value="1"/>
</dbReference>
<keyword evidence="3" id="KW-0479">Metal-binding</keyword>
<evidence type="ECO:0000256" key="5">
    <source>
        <dbReference type="ARBA" id="ARBA00023002"/>
    </source>
</evidence>
<dbReference type="EMBL" id="KV460213">
    <property type="protein sequence ID" value="OBT99191.1"/>
    <property type="molecule type" value="Genomic_DNA"/>
</dbReference>
<feature type="domain" description="Enoyl reductase (ER)" evidence="7">
    <location>
        <begin position="17"/>
        <end position="370"/>
    </location>
</feature>
<evidence type="ECO:0000256" key="2">
    <source>
        <dbReference type="ARBA" id="ARBA00008072"/>
    </source>
</evidence>
<dbReference type="PANTHER" id="PTHR42940">
    <property type="entry name" value="ALCOHOL DEHYDROGENASE 1-RELATED"/>
    <property type="match status" value="1"/>
</dbReference>
<proteinExistence type="inferred from homology"/>
<dbReference type="InterPro" id="IPR013149">
    <property type="entry name" value="ADH-like_C"/>
</dbReference>
<dbReference type="GO" id="GO:0046872">
    <property type="term" value="F:metal ion binding"/>
    <property type="evidence" value="ECO:0007669"/>
    <property type="project" value="UniProtKB-KW"/>
</dbReference>
<evidence type="ECO:0000313" key="8">
    <source>
        <dbReference type="EMBL" id="OBT99191.1"/>
    </source>
</evidence>
<evidence type="ECO:0000256" key="6">
    <source>
        <dbReference type="ARBA" id="ARBA00023027"/>
    </source>
</evidence>
<comment type="cofactor">
    <cofactor evidence="1">
        <name>Zn(2+)</name>
        <dbReference type="ChEBI" id="CHEBI:29105"/>
    </cofactor>
</comment>
<dbReference type="CDD" id="cd08297">
    <property type="entry name" value="CAD3"/>
    <property type="match status" value="1"/>
</dbReference>
<organism evidence="8 9">
    <name type="scientific">Pseudogymnoascus verrucosus</name>
    <dbReference type="NCBI Taxonomy" id="342668"/>
    <lineage>
        <taxon>Eukaryota</taxon>
        <taxon>Fungi</taxon>
        <taxon>Dikarya</taxon>
        <taxon>Ascomycota</taxon>
        <taxon>Pezizomycotina</taxon>
        <taxon>Leotiomycetes</taxon>
        <taxon>Thelebolales</taxon>
        <taxon>Thelebolaceae</taxon>
        <taxon>Pseudogymnoascus</taxon>
    </lineage>
</organism>
<dbReference type="GO" id="GO:0004022">
    <property type="term" value="F:alcohol dehydrogenase (NAD+) activity"/>
    <property type="evidence" value="ECO:0007669"/>
    <property type="project" value="TreeGrafter"/>
</dbReference>
<dbReference type="Proteomes" id="UP000091956">
    <property type="component" value="Unassembled WGS sequence"/>
</dbReference>
<evidence type="ECO:0000256" key="3">
    <source>
        <dbReference type="ARBA" id="ARBA00022723"/>
    </source>
</evidence>
<evidence type="ECO:0000313" key="9">
    <source>
        <dbReference type="Proteomes" id="UP000091956"/>
    </source>
</evidence>
<name>A0A1B8GTP1_9PEZI</name>
<dbReference type="STRING" id="342668.A0A1B8GTP1"/>
<keyword evidence="9" id="KW-1185">Reference proteome</keyword>
<dbReference type="FunFam" id="3.40.50.720:FF:000039">
    <property type="entry name" value="Alcohol dehydrogenase AdhP"/>
    <property type="match status" value="1"/>
</dbReference>
<dbReference type="GeneID" id="28836054"/>
<comment type="similarity">
    <text evidence="2">Belongs to the zinc-containing alcohol dehydrogenase family.</text>
</comment>
<gene>
    <name evidence="8" type="ORF">VE01_02668</name>
</gene>
<dbReference type="InterPro" id="IPR013154">
    <property type="entry name" value="ADH-like_N"/>
</dbReference>
<dbReference type="OrthoDB" id="1879366at2759"/>
<accession>A0A1B8GTP1</accession>
<keyword evidence="6" id="KW-0520">NAD</keyword>
<dbReference type="InterPro" id="IPR036291">
    <property type="entry name" value="NAD(P)-bd_dom_sf"/>
</dbReference>
<keyword evidence="4" id="KW-0862">Zinc</keyword>
<evidence type="ECO:0000256" key="1">
    <source>
        <dbReference type="ARBA" id="ARBA00001947"/>
    </source>
</evidence>
<protein>
    <recommendedName>
        <fullName evidence="7">Enoyl reductase (ER) domain-containing protein</fullName>
    </recommendedName>
</protein>
<sequence length="374" mass="40289">MAVRTEHQIGAWVENPGPDARVVIRDDLPIPSPSAEEVLIKLDCTGVCHSDLYSITGKTPMKVNIAGHEGIGHIIKGRSQRGLRIYPTSKWLYTVNVTDLTVVAGSNVSQDLIGKRVGIKWLYKYCDDCEICSKDVTYCPNQKNPGRNVLGTFQQYICSMAKPLTFIPDGISSELAAPLLCAGITIYSAILKLRLKPGEWLLLPGAGGGLGHLGVQIAHALGLKVIAVDSGESKRKLCLELGATRFLDFKVDDVDKTVKELTNGYGVHGAVCLAGNKAGYAQAIAQLRNTGVLVCVGLAMEELPISPFMMIVRGISVFGSSVGTEQEMKSLLEMASEGKIKAIVDVFDFQELGEVLEKLRINGISGRAVVKLPI</sequence>
<keyword evidence="5" id="KW-0560">Oxidoreductase</keyword>
<dbReference type="AlphaFoldDB" id="A0A1B8GTP1"/>
<evidence type="ECO:0000259" key="7">
    <source>
        <dbReference type="SMART" id="SM00829"/>
    </source>
</evidence>
<dbReference type="InterPro" id="IPR020843">
    <property type="entry name" value="ER"/>
</dbReference>
<dbReference type="RefSeq" id="XP_018132924.1">
    <property type="nucleotide sequence ID" value="XM_018272175.1"/>
</dbReference>